<dbReference type="Proteomes" id="UP000284702">
    <property type="component" value="Unassembled WGS sequence"/>
</dbReference>
<dbReference type="GO" id="GO:0046872">
    <property type="term" value="F:metal ion binding"/>
    <property type="evidence" value="ECO:0007669"/>
    <property type="project" value="UniProtKB-KW"/>
</dbReference>
<dbReference type="GO" id="GO:0002926">
    <property type="term" value="P:tRNA wobble base 5-methoxycarbonylmethyl-2-thiouridinylation"/>
    <property type="evidence" value="ECO:0007669"/>
    <property type="project" value="TreeGrafter"/>
</dbReference>
<dbReference type="AlphaFoldDB" id="A0A425CYP2"/>
<evidence type="ECO:0000313" key="8">
    <source>
        <dbReference type="Proteomes" id="UP000284702"/>
    </source>
</evidence>
<evidence type="ECO:0000259" key="6">
    <source>
        <dbReference type="Pfam" id="PF23613"/>
    </source>
</evidence>
<keyword evidence="4" id="KW-0408">Iron</keyword>
<keyword evidence="8" id="KW-1185">Reference proteome</keyword>
<dbReference type="PANTHER" id="PTHR11135">
    <property type="entry name" value="HISTONE ACETYLTRANSFERASE-RELATED"/>
    <property type="match status" value="1"/>
</dbReference>
<evidence type="ECO:0000256" key="4">
    <source>
        <dbReference type="ARBA" id="ARBA00023004"/>
    </source>
</evidence>
<dbReference type="GO" id="GO:0005737">
    <property type="term" value="C:cytoplasm"/>
    <property type="evidence" value="ECO:0007669"/>
    <property type="project" value="TreeGrafter"/>
</dbReference>
<dbReference type="InterPro" id="IPR056591">
    <property type="entry name" value="ELP3-like_N"/>
</dbReference>
<dbReference type="GO" id="GO:0005634">
    <property type="term" value="C:nucleus"/>
    <property type="evidence" value="ECO:0007669"/>
    <property type="project" value="TreeGrafter"/>
</dbReference>
<protein>
    <recommendedName>
        <fullName evidence="6">ELP3-like N-terminal domain-containing protein</fullName>
    </recommendedName>
</protein>
<comment type="caution">
    <text evidence="7">The sequence shown here is derived from an EMBL/GenBank/DDBJ whole genome shotgun (WGS) entry which is preliminary data.</text>
</comment>
<feature type="domain" description="ELP3-like N-terminal" evidence="6">
    <location>
        <begin position="64"/>
        <end position="103"/>
    </location>
</feature>
<name>A0A425CYP2_APHAT</name>
<proteinExistence type="predicted"/>
<evidence type="ECO:0000256" key="3">
    <source>
        <dbReference type="ARBA" id="ARBA00022723"/>
    </source>
</evidence>
<dbReference type="Pfam" id="PF23613">
    <property type="entry name" value="ELP3_N"/>
    <property type="match status" value="2"/>
</dbReference>
<keyword evidence="2" id="KW-0949">S-adenosyl-L-methionine</keyword>
<dbReference type="VEuPathDB" id="FungiDB:H257_05704"/>
<dbReference type="EMBL" id="MZMZ02003278">
    <property type="protein sequence ID" value="RQM22115.1"/>
    <property type="molecule type" value="Genomic_DNA"/>
</dbReference>
<dbReference type="GO" id="GO:0033588">
    <property type="term" value="C:elongator holoenzyme complex"/>
    <property type="evidence" value="ECO:0007669"/>
    <property type="project" value="TreeGrafter"/>
</dbReference>
<sequence>MRVHHVVVDSKTYVKAISAIVDEIIKAYEKQDPVNMTRLKNDVAKVYKLPSMPKVRTVAYILYIALSYSSSCNPQLVDIISAIPEEYRDELLPYLKAKPVRTASGIAVVTKTRVDQLKRLGHNVDKVCRPSIYRS</sequence>
<reference evidence="7" key="1">
    <citation type="submission" date="2018-07" db="EMBL/GenBank/DDBJ databases">
        <title>Annotation of Aphanomyces astaci genome assembly.</title>
        <authorList>
            <person name="Studholme D.J."/>
        </authorList>
    </citation>
    <scope>NUCLEOTIDE SEQUENCE [LARGE SCALE GENOMIC DNA]</scope>
    <source>
        <strain evidence="7">Pc</strain>
    </source>
</reference>
<keyword evidence="5" id="KW-0411">Iron-sulfur</keyword>
<evidence type="ECO:0000313" key="7">
    <source>
        <dbReference type="EMBL" id="RQM22115.1"/>
    </source>
</evidence>
<dbReference type="InterPro" id="IPR039661">
    <property type="entry name" value="ELP3"/>
</dbReference>
<evidence type="ECO:0000256" key="5">
    <source>
        <dbReference type="ARBA" id="ARBA00023014"/>
    </source>
</evidence>
<dbReference type="GO" id="GO:0051539">
    <property type="term" value="F:4 iron, 4 sulfur cluster binding"/>
    <property type="evidence" value="ECO:0007669"/>
    <property type="project" value="UniProtKB-KW"/>
</dbReference>
<accession>A0A425CYP2</accession>
<evidence type="ECO:0000256" key="1">
    <source>
        <dbReference type="ARBA" id="ARBA00022485"/>
    </source>
</evidence>
<gene>
    <name evidence="7" type="ORF">B5M09_009871</name>
</gene>
<organism evidence="7 8">
    <name type="scientific">Aphanomyces astaci</name>
    <name type="common">Crayfish plague agent</name>
    <dbReference type="NCBI Taxonomy" id="112090"/>
    <lineage>
        <taxon>Eukaryota</taxon>
        <taxon>Sar</taxon>
        <taxon>Stramenopiles</taxon>
        <taxon>Oomycota</taxon>
        <taxon>Saprolegniomycetes</taxon>
        <taxon>Saprolegniales</taxon>
        <taxon>Verrucalvaceae</taxon>
        <taxon>Aphanomyces</taxon>
    </lineage>
</organism>
<feature type="domain" description="ELP3-like N-terminal" evidence="6">
    <location>
        <begin position="13"/>
        <end position="55"/>
    </location>
</feature>
<dbReference type="PANTHER" id="PTHR11135:SF0">
    <property type="entry name" value="ELONGATOR COMPLEX PROTEIN 3"/>
    <property type="match status" value="1"/>
</dbReference>
<evidence type="ECO:0000256" key="2">
    <source>
        <dbReference type="ARBA" id="ARBA00022691"/>
    </source>
</evidence>
<keyword evidence="1" id="KW-0004">4Fe-4S</keyword>
<keyword evidence="3" id="KW-0479">Metal-binding</keyword>